<evidence type="ECO:0000313" key="4">
    <source>
        <dbReference type="Proteomes" id="UP000594263"/>
    </source>
</evidence>
<dbReference type="Proteomes" id="UP000594263">
    <property type="component" value="Unplaced"/>
</dbReference>
<evidence type="ECO:0008006" key="5">
    <source>
        <dbReference type="Google" id="ProtNLM"/>
    </source>
</evidence>
<sequence>MERVKMICVVGLLLVVVAGARGAAGGRDLEEKRAVDEPAGLGGLGKGFGGGFGGPGGLGGGGFGGPGFDSGGFGGPGFGGFGGGGDGGGYGKGGGGDCGGGGYWGPGGGGKGYGGHKRNVMNQLKEGRKAEAGAGATDGSP</sequence>
<accession>A0A7N0U950</accession>
<proteinExistence type="predicted"/>
<feature type="chain" id="PRO_5029544506" description="Glycine-rich protein" evidence="2">
    <location>
        <begin position="23"/>
        <end position="141"/>
    </location>
</feature>
<name>A0A7N0U950_KALFE</name>
<dbReference type="AlphaFoldDB" id="A0A7N0U950"/>
<keyword evidence="2" id="KW-0732">Signal</keyword>
<dbReference type="OMA" id="SHDEDQE"/>
<dbReference type="Gramene" id="Kaladp0058s0253.1.v1.1">
    <property type="protein sequence ID" value="Kaladp0058s0253.1.v1.1.CDS.1"/>
    <property type="gene ID" value="Kaladp0058s0253.v1.1"/>
</dbReference>
<feature type="signal peptide" evidence="2">
    <location>
        <begin position="1"/>
        <end position="22"/>
    </location>
</feature>
<reference evidence="3" key="1">
    <citation type="submission" date="2021-01" db="UniProtKB">
        <authorList>
            <consortium name="EnsemblPlants"/>
        </authorList>
    </citation>
    <scope>IDENTIFICATION</scope>
</reference>
<evidence type="ECO:0000256" key="2">
    <source>
        <dbReference type="SAM" id="SignalP"/>
    </source>
</evidence>
<organism evidence="3 4">
    <name type="scientific">Kalanchoe fedtschenkoi</name>
    <name type="common">Lavender scallops</name>
    <name type="synonym">South American air plant</name>
    <dbReference type="NCBI Taxonomy" id="63787"/>
    <lineage>
        <taxon>Eukaryota</taxon>
        <taxon>Viridiplantae</taxon>
        <taxon>Streptophyta</taxon>
        <taxon>Embryophyta</taxon>
        <taxon>Tracheophyta</taxon>
        <taxon>Spermatophyta</taxon>
        <taxon>Magnoliopsida</taxon>
        <taxon>eudicotyledons</taxon>
        <taxon>Gunneridae</taxon>
        <taxon>Pentapetalae</taxon>
        <taxon>Saxifragales</taxon>
        <taxon>Crassulaceae</taxon>
        <taxon>Kalanchoe</taxon>
    </lineage>
</organism>
<evidence type="ECO:0000256" key="1">
    <source>
        <dbReference type="SAM" id="MobiDB-lite"/>
    </source>
</evidence>
<protein>
    <recommendedName>
        <fullName evidence="5">Glycine-rich protein</fullName>
    </recommendedName>
</protein>
<keyword evidence="4" id="KW-1185">Reference proteome</keyword>
<dbReference type="EnsemblPlants" id="Kaladp0058s0253.1.v1.1">
    <property type="protein sequence ID" value="Kaladp0058s0253.1.v1.1.CDS.1"/>
    <property type="gene ID" value="Kaladp0058s0253.v1.1"/>
</dbReference>
<evidence type="ECO:0000313" key="3">
    <source>
        <dbReference type="EnsemblPlants" id="Kaladp0058s0253.1.v1.1.CDS.1"/>
    </source>
</evidence>
<feature type="region of interest" description="Disordered" evidence="1">
    <location>
        <begin position="109"/>
        <end position="141"/>
    </location>
</feature>